<sequence length="143" mass="16091">MLALLDVVLILLAIGLGLAVLVRPQPSAAETRLMTALGEIRRQERRFPELHQTWKQVRGYGQDLARLFPLLLETERFLAKPGLDASTRTHLEARRNALADQLERGTAFLERLGAEMLLGLHEPPALMEFPTLRLELGEVLHPD</sequence>
<dbReference type="RefSeq" id="WP_119356787.1">
    <property type="nucleotide sequence ID" value="NZ_BJXM01000010.1"/>
</dbReference>
<evidence type="ECO:0000313" key="1">
    <source>
        <dbReference type="EMBL" id="RIH92745.1"/>
    </source>
</evidence>
<protein>
    <recommendedName>
        <fullName evidence="3">LemA family protein</fullName>
    </recommendedName>
</protein>
<dbReference type="EMBL" id="QWLB01000014">
    <property type="protein sequence ID" value="RIH92745.1"/>
    <property type="molecule type" value="Genomic_DNA"/>
</dbReference>
<name>A0A399FAK7_9DEIN</name>
<keyword evidence="2" id="KW-1185">Reference proteome</keyword>
<reference evidence="1 2" key="1">
    <citation type="submission" date="2018-08" db="EMBL/GenBank/DDBJ databases">
        <title>Meiothermus granaticius genome AF-68 sequencing project.</title>
        <authorList>
            <person name="Da Costa M.S."/>
            <person name="Albuquerque L."/>
            <person name="Raposo P."/>
            <person name="Froufe H.J.C."/>
            <person name="Barroso C.S."/>
            <person name="Egas C."/>
        </authorList>
    </citation>
    <scope>NUCLEOTIDE SEQUENCE [LARGE SCALE GENOMIC DNA]</scope>
    <source>
        <strain evidence="1 2">AF-68</strain>
    </source>
</reference>
<accession>A0A399FAK7</accession>
<dbReference type="AlphaFoldDB" id="A0A399FAK7"/>
<dbReference type="Proteomes" id="UP000266178">
    <property type="component" value="Unassembled WGS sequence"/>
</dbReference>
<evidence type="ECO:0000313" key="2">
    <source>
        <dbReference type="Proteomes" id="UP000266178"/>
    </source>
</evidence>
<comment type="caution">
    <text evidence="1">The sequence shown here is derived from an EMBL/GenBank/DDBJ whole genome shotgun (WGS) entry which is preliminary data.</text>
</comment>
<organism evidence="1 2">
    <name type="scientific">Meiothermus granaticius NBRC 107808</name>
    <dbReference type="NCBI Taxonomy" id="1227551"/>
    <lineage>
        <taxon>Bacteria</taxon>
        <taxon>Thermotogati</taxon>
        <taxon>Deinococcota</taxon>
        <taxon>Deinococci</taxon>
        <taxon>Thermales</taxon>
        <taxon>Thermaceae</taxon>
        <taxon>Meiothermus</taxon>
    </lineage>
</organism>
<gene>
    <name evidence="1" type="ORF">Mgrana_01283</name>
</gene>
<evidence type="ECO:0008006" key="3">
    <source>
        <dbReference type="Google" id="ProtNLM"/>
    </source>
</evidence>
<proteinExistence type="predicted"/>